<dbReference type="EMBL" id="VJZE01000345">
    <property type="protein sequence ID" value="MPY44650.1"/>
    <property type="molecule type" value="Genomic_DNA"/>
</dbReference>
<dbReference type="OrthoDB" id="342114at2"/>
<accession>A0A5N8WB08</accession>
<keyword evidence="2" id="KW-1185">Reference proteome</keyword>
<dbReference type="Proteomes" id="UP000326979">
    <property type="component" value="Unassembled WGS sequence"/>
</dbReference>
<name>A0A5N8WB08_9ACTN</name>
<comment type="caution">
    <text evidence="1">The sequence shown here is derived from an EMBL/GenBank/DDBJ whole genome shotgun (WGS) entry which is preliminary data.</text>
</comment>
<evidence type="ECO:0000313" key="2">
    <source>
        <dbReference type="Proteomes" id="UP000326979"/>
    </source>
</evidence>
<sequence length="168" mass="18607">MNSIEFLHYPRPEGAGDLLWGFRIDGADLRVHAAHATRALWRRECEVESPEEEGRFLRAQHDGLGTDEVGDPVRHFLGDPAPEFAGSVRGAVPVLGCSCGLWGCWPLRTLITVTPAAVTWSSFRQPYREQWGELPMGPYVFTRTLYEAALAEPVLLAEDPLGPAILPE</sequence>
<dbReference type="RefSeq" id="WP_152789612.1">
    <property type="nucleotide sequence ID" value="NZ_BAABEQ010000028.1"/>
</dbReference>
<proteinExistence type="predicted"/>
<evidence type="ECO:0000313" key="1">
    <source>
        <dbReference type="EMBL" id="MPY44650.1"/>
    </source>
</evidence>
<protein>
    <submittedName>
        <fullName evidence="1">Uncharacterized protein</fullName>
    </submittedName>
</protein>
<organism evidence="1 2">
    <name type="scientific">Streptomyces phyllanthi</name>
    <dbReference type="NCBI Taxonomy" id="1803180"/>
    <lineage>
        <taxon>Bacteria</taxon>
        <taxon>Bacillati</taxon>
        <taxon>Actinomycetota</taxon>
        <taxon>Actinomycetes</taxon>
        <taxon>Kitasatosporales</taxon>
        <taxon>Streptomycetaceae</taxon>
        <taxon>Streptomyces</taxon>
    </lineage>
</organism>
<reference evidence="1 2" key="1">
    <citation type="submission" date="2019-07" db="EMBL/GenBank/DDBJ databases">
        <title>New species of Amycolatopsis and Streptomyces.</title>
        <authorList>
            <person name="Duangmal K."/>
            <person name="Teo W.F.A."/>
            <person name="Lipun K."/>
        </authorList>
    </citation>
    <scope>NUCLEOTIDE SEQUENCE [LARGE SCALE GENOMIC DNA]</scope>
    <source>
        <strain evidence="1 2">TISTR 2346</strain>
    </source>
</reference>
<dbReference type="AlphaFoldDB" id="A0A5N8WB08"/>
<gene>
    <name evidence="1" type="ORF">FNH04_33530</name>
</gene>